<dbReference type="Proteomes" id="UP000780721">
    <property type="component" value="Unassembled WGS sequence"/>
</dbReference>
<feature type="compositionally biased region" description="Basic and acidic residues" evidence="1">
    <location>
        <begin position="126"/>
        <end position="135"/>
    </location>
</feature>
<feature type="transmembrane region" description="Helical" evidence="2">
    <location>
        <begin position="276"/>
        <end position="309"/>
    </location>
</feature>
<accession>A0A930H3C6</accession>
<evidence type="ECO:0000313" key="4">
    <source>
        <dbReference type="Proteomes" id="UP000780721"/>
    </source>
</evidence>
<dbReference type="EMBL" id="JABZRB010000084">
    <property type="protein sequence ID" value="MBF1305019.1"/>
    <property type="molecule type" value="Genomic_DNA"/>
</dbReference>
<sequence length="379" mass="43095">MGKKKGEKPEGEEAFVKKEKSLAKKAEKKAEKKRQRQEREQALEARIAALEKALQEKQEKTRETNFEEQSVKEAGETLLEASEEYGEQEQEASEEYGEQEQEALEKENPGNAKEKALEEENLNASEEEKSIHSEDSETVVIEEASERREIPVFVEARSSFFSPALSSSGAIKEFLQTPKLLRGEIREYLADPEEAMLKEKEKTGHKSTSLLFTISLLLMFFIGLYLSNGNPAASLQFSLLYALSFLLLPFFLVLFFSEGRSFSSLFYLFTRGRLALYLLASLSFFSLLLGFPLFSLFLFLLGIPLGIVLDYTALKIEYGQSGKVLKICFLYSIFALSLFLFFGFCFVGFSLLNYILGRLWEGNLNLKGFLEFLLSHFPE</sequence>
<protein>
    <submittedName>
        <fullName evidence="3">Uncharacterized protein</fullName>
    </submittedName>
</protein>
<feature type="transmembrane region" description="Helical" evidence="2">
    <location>
        <begin position="238"/>
        <end position="256"/>
    </location>
</feature>
<evidence type="ECO:0000313" key="3">
    <source>
        <dbReference type="EMBL" id="MBF1305019.1"/>
    </source>
</evidence>
<feature type="compositionally biased region" description="Basic and acidic residues" evidence="1">
    <location>
        <begin position="54"/>
        <end position="75"/>
    </location>
</feature>
<name>A0A930H3C6_9FIRM</name>
<keyword evidence="2" id="KW-0472">Membrane</keyword>
<comment type="caution">
    <text evidence="3">The sequence shown here is derived from an EMBL/GenBank/DDBJ whole genome shotgun (WGS) entry which is preliminary data.</text>
</comment>
<dbReference type="AlphaFoldDB" id="A0A930H3C6"/>
<feature type="transmembrane region" description="Helical" evidence="2">
    <location>
        <begin position="329"/>
        <end position="356"/>
    </location>
</feature>
<feature type="compositionally biased region" description="Acidic residues" evidence="1">
    <location>
        <begin position="81"/>
        <end position="102"/>
    </location>
</feature>
<organism evidence="3 4">
    <name type="scientific">Oribacterium sinus</name>
    <dbReference type="NCBI Taxonomy" id="237576"/>
    <lineage>
        <taxon>Bacteria</taxon>
        <taxon>Bacillati</taxon>
        <taxon>Bacillota</taxon>
        <taxon>Clostridia</taxon>
        <taxon>Lachnospirales</taxon>
        <taxon>Lachnospiraceae</taxon>
        <taxon>Oribacterium</taxon>
    </lineage>
</organism>
<gene>
    <name evidence="3" type="ORF">HXM91_04075</name>
</gene>
<evidence type="ECO:0000256" key="1">
    <source>
        <dbReference type="SAM" id="MobiDB-lite"/>
    </source>
</evidence>
<proteinExistence type="predicted"/>
<keyword evidence="2" id="KW-1133">Transmembrane helix</keyword>
<feature type="region of interest" description="Disordered" evidence="1">
    <location>
        <begin position="1"/>
        <end position="40"/>
    </location>
</feature>
<keyword evidence="2" id="KW-0812">Transmembrane</keyword>
<feature type="transmembrane region" description="Helical" evidence="2">
    <location>
        <begin position="208"/>
        <end position="226"/>
    </location>
</feature>
<evidence type="ECO:0000256" key="2">
    <source>
        <dbReference type="SAM" id="Phobius"/>
    </source>
</evidence>
<feature type="compositionally biased region" description="Basic and acidic residues" evidence="1">
    <location>
        <begin position="7"/>
        <end position="30"/>
    </location>
</feature>
<feature type="region of interest" description="Disordered" evidence="1">
    <location>
        <begin position="54"/>
        <end position="138"/>
    </location>
</feature>
<reference evidence="3" key="1">
    <citation type="submission" date="2020-04" db="EMBL/GenBank/DDBJ databases">
        <title>Deep metagenomics examines the oral microbiome during advanced dental caries in children, revealing novel taxa and co-occurrences with host molecules.</title>
        <authorList>
            <person name="Baker J.L."/>
            <person name="Morton J.T."/>
            <person name="Dinis M."/>
            <person name="Alvarez R."/>
            <person name="Tran N.C."/>
            <person name="Knight R."/>
            <person name="Edlund A."/>
        </authorList>
    </citation>
    <scope>NUCLEOTIDE SEQUENCE</scope>
    <source>
        <strain evidence="3">JCVI_48_bin.5</strain>
    </source>
</reference>
<feature type="compositionally biased region" description="Basic and acidic residues" evidence="1">
    <location>
        <begin position="103"/>
        <end position="118"/>
    </location>
</feature>